<evidence type="ECO:0000256" key="2">
    <source>
        <dbReference type="ARBA" id="ARBA00022679"/>
    </source>
</evidence>
<keyword evidence="6" id="KW-1185">Reference proteome</keyword>
<evidence type="ECO:0000313" key="5">
    <source>
        <dbReference type="EMBL" id="ARU06097.1"/>
    </source>
</evidence>
<dbReference type="EMBL" id="CP021455">
    <property type="protein sequence ID" value="ARU06097.1"/>
    <property type="molecule type" value="Genomic_DNA"/>
</dbReference>
<evidence type="ECO:0000256" key="1">
    <source>
        <dbReference type="ARBA" id="ARBA00010982"/>
    </source>
</evidence>
<protein>
    <submittedName>
        <fullName evidence="5">Acetyl-CoA acetyltransferase</fullName>
    </submittedName>
</protein>
<dbReference type="Gene3D" id="3.40.47.10">
    <property type="match status" value="1"/>
</dbReference>
<name>A0A1Y0ER12_9BURK</name>
<feature type="domain" description="Thiolase-like protein type 1 additional C-terminal" evidence="4">
    <location>
        <begin position="417"/>
        <end position="493"/>
    </location>
</feature>
<dbReference type="GO" id="GO:0016746">
    <property type="term" value="F:acyltransferase activity"/>
    <property type="evidence" value="ECO:0007669"/>
    <property type="project" value="UniProtKB-KW"/>
</dbReference>
<organism evidence="5 6">
    <name type="scientific">Comamonas serinivorans</name>
    <dbReference type="NCBI Taxonomy" id="1082851"/>
    <lineage>
        <taxon>Bacteria</taxon>
        <taxon>Pseudomonadati</taxon>
        <taxon>Pseudomonadota</taxon>
        <taxon>Betaproteobacteria</taxon>
        <taxon>Burkholderiales</taxon>
        <taxon>Comamonadaceae</taxon>
        <taxon>Comamonas</taxon>
    </lineage>
</organism>
<dbReference type="RefSeq" id="WP_087282902.1">
    <property type="nucleotide sequence ID" value="NZ_CP021455.1"/>
</dbReference>
<reference evidence="5 6" key="1">
    <citation type="submission" date="2017-05" db="EMBL/GenBank/DDBJ databases">
        <authorList>
            <person name="Song R."/>
            <person name="Chenine A.L."/>
            <person name="Ruprecht R.M."/>
        </authorList>
    </citation>
    <scope>NUCLEOTIDE SEQUENCE [LARGE SCALE GENOMIC DNA]</scope>
    <source>
        <strain evidence="5 6">DSM 26136</strain>
    </source>
</reference>
<sequence>MSTLDPDRLPVIVGVGEITQRTKDPEQALEPIALMVQALRQGAQDAGADLIAAVDSIDIVCEYSWPYADPERLLCEALGATPARCVYGVVGGESPVRFMHEAAMRIFAGESEVAAVVGAEAQYAVAAAQKAGAKLPWHPQDPNAKLVRGANFQHPASVALGLNAPINVYPLYENATGHAWGQTPAESIAEAARTWARFSGVAAANPHAWKAQPFTPDEVITPTDDNRLIAWPYTKRMVANPLVNMGAAIWLTSAGMARQLGIAPERMVYLWGGAKANAPRDFLQRGGYTESPAQEAVLKRAVALAGDAPNWVATELYSCFPVVPKMARRVLGLAEDAPLTATGGLSFFGAPLNNYMSHAAAAVVRALREGPDDGHGLLYGQGEYVTKHHAIVLSRQAPQAAPVAAGPEEQAAADAAEGPVPALVQRYDGPATLETFTVMYDRGAVRHGVVIARTPAGERVVAKVPPDDGATLARLLDAATSPIGSAGQVSSAGEQPLVWRSV</sequence>
<dbReference type="SUPFAM" id="SSF53901">
    <property type="entry name" value="Thiolase-like"/>
    <property type="match status" value="1"/>
</dbReference>
<dbReference type="InterPro" id="IPR016039">
    <property type="entry name" value="Thiolase-like"/>
</dbReference>
<keyword evidence="2 5" id="KW-0808">Transferase</keyword>
<dbReference type="Pfam" id="PF18313">
    <property type="entry name" value="TLP1_add_C"/>
    <property type="match status" value="1"/>
</dbReference>
<evidence type="ECO:0000256" key="3">
    <source>
        <dbReference type="ARBA" id="ARBA00023315"/>
    </source>
</evidence>
<evidence type="ECO:0000313" key="6">
    <source>
        <dbReference type="Proteomes" id="UP000196138"/>
    </source>
</evidence>
<comment type="similarity">
    <text evidence="1">Belongs to the thiolase-like superfamily. Thiolase family.</text>
</comment>
<dbReference type="KEGG" id="cser:CCO03_16745"/>
<gene>
    <name evidence="5" type="ORF">CCO03_16745</name>
</gene>
<dbReference type="PANTHER" id="PTHR18919:SF139">
    <property type="entry name" value="THIOLASE-LIKE PROTEIN TYPE 1 ADDITIONAL C-TERMINAL DOMAIN-CONTAINING PROTEIN"/>
    <property type="match status" value="1"/>
</dbReference>
<proteinExistence type="inferred from homology"/>
<dbReference type="AlphaFoldDB" id="A0A1Y0ER12"/>
<dbReference type="Gene3D" id="2.40.50.840">
    <property type="match status" value="1"/>
</dbReference>
<accession>A0A1Y0ER12</accession>
<evidence type="ECO:0000259" key="4">
    <source>
        <dbReference type="Pfam" id="PF18313"/>
    </source>
</evidence>
<dbReference type="PANTHER" id="PTHR18919">
    <property type="entry name" value="ACETYL-COA C-ACYLTRANSFERASE"/>
    <property type="match status" value="1"/>
</dbReference>
<dbReference type="Proteomes" id="UP000196138">
    <property type="component" value="Chromosome"/>
</dbReference>
<dbReference type="InterPro" id="IPR040771">
    <property type="entry name" value="TLP1_add_C"/>
</dbReference>
<dbReference type="OrthoDB" id="4470569at2"/>
<keyword evidence="3" id="KW-0012">Acyltransferase</keyword>